<feature type="region of interest" description="Disordered" evidence="1">
    <location>
        <begin position="26"/>
        <end position="55"/>
    </location>
</feature>
<reference evidence="2" key="1">
    <citation type="submission" date="2021-01" db="EMBL/GenBank/DDBJ databases">
        <authorList>
            <consortium name="Genoscope - CEA"/>
            <person name="William W."/>
        </authorList>
    </citation>
    <scope>NUCLEOTIDE SEQUENCE</scope>
</reference>
<sequence length="81" mass="9555">MRKKKKKYQTRSKAFLRQLITNILNDDSDPVKSIKNSDDAEQASHEVTGDREKEEDIPIHKAQEMSKRRQFRVRTLNVTNI</sequence>
<feature type="compositionally biased region" description="Basic and acidic residues" evidence="1">
    <location>
        <begin position="29"/>
        <end position="55"/>
    </location>
</feature>
<dbReference type="Proteomes" id="UP001295469">
    <property type="component" value="Chromosome A08"/>
</dbReference>
<accession>A0A816ZN83</accession>
<protein>
    <submittedName>
        <fullName evidence="2">(rape) hypothetical protein</fullName>
    </submittedName>
</protein>
<name>A0A816ZN83_BRANA</name>
<evidence type="ECO:0000256" key="1">
    <source>
        <dbReference type="SAM" id="MobiDB-lite"/>
    </source>
</evidence>
<dbReference type="AlphaFoldDB" id="A0A816ZN83"/>
<gene>
    <name evidence="2" type="ORF">DARMORV10_A08P07100.1</name>
</gene>
<dbReference type="EMBL" id="HG994362">
    <property type="protein sequence ID" value="CAF2222938.1"/>
    <property type="molecule type" value="Genomic_DNA"/>
</dbReference>
<proteinExistence type="predicted"/>
<organism evidence="2">
    <name type="scientific">Brassica napus</name>
    <name type="common">Rape</name>
    <dbReference type="NCBI Taxonomy" id="3708"/>
    <lineage>
        <taxon>Eukaryota</taxon>
        <taxon>Viridiplantae</taxon>
        <taxon>Streptophyta</taxon>
        <taxon>Embryophyta</taxon>
        <taxon>Tracheophyta</taxon>
        <taxon>Spermatophyta</taxon>
        <taxon>Magnoliopsida</taxon>
        <taxon>eudicotyledons</taxon>
        <taxon>Gunneridae</taxon>
        <taxon>Pentapetalae</taxon>
        <taxon>rosids</taxon>
        <taxon>malvids</taxon>
        <taxon>Brassicales</taxon>
        <taxon>Brassicaceae</taxon>
        <taxon>Brassiceae</taxon>
        <taxon>Brassica</taxon>
    </lineage>
</organism>
<evidence type="ECO:0000313" key="2">
    <source>
        <dbReference type="EMBL" id="CAF2222938.1"/>
    </source>
</evidence>